<dbReference type="OrthoDB" id="7565172at2"/>
<proteinExistence type="inferred from homology"/>
<dbReference type="InterPro" id="IPR052399">
    <property type="entry name" value="Phage_Baseplate_Assmbl_Protein"/>
</dbReference>
<dbReference type="InterPro" id="IPR058531">
    <property type="entry name" value="Baseplate_J_M"/>
</dbReference>
<dbReference type="PANTHER" id="PTHR37829:SF3">
    <property type="entry name" value="PROTEIN JAYE-RELATED"/>
    <property type="match status" value="1"/>
</dbReference>
<dbReference type="Proteomes" id="UP000216361">
    <property type="component" value="Unassembled WGS sequence"/>
</dbReference>
<dbReference type="PANTHER" id="PTHR37829">
    <property type="entry name" value="PHAGE-LIKE ELEMENT PBSX PROTEIN XKDT"/>
    <property type="match status" value="1"/>
</dbReference>
<dbReference type="InterPro" id="IPR006949">
    <property type="entry name" value="Barrel_Baseplate_J-like"/>
</dbReference>
<evidence type="ECO:0000259" key="4">
    <source>
        <dbReference type="Pfam" id="PF26079"/>
    </source>
</evidence>
<dbReference type="Pfam" id="PF04865">
    <property type="entry name" value="Baseplate_J"/>
    <property type="match status" value="1"/>
</dbReference>
<organism evidence="5 6">
    <name type="scientific">Elstera cyanobacteriorum</name>
    <dbReference type="NCBI Taxonomy" id="2022747"/>
    <lineage>
        <taxon>Bacteria</taxon>
        <taxon>Pseudomonadati</taxon>
        <taxon>Pseudomonadota</taxon>
        <taxon>Alphaproteobacteria</taxon>
        <taxon>Rhodospirillales</taxon>
        <taxon>Rhodospirillaceae</taxon>
        <taxon>Elstera</taxon>
    </lineage>
</organism>
<reference evidence="5 6" key="1">
    <citation type="submission" date="2017-07" db="EMBL/GenBank/DDBJ databases">
        <title>Elstera cyanobacteriorum sp. nov., a novel bacterium isolated from cyanobacterial aggregates in a eutrophic lake.</title>
        <authorList>
            <person name="Cai H."/>
        </authorList>
    </citation>
    <scope>NUCLEOTIDE SEQUENCE [LARGE SCALE GENOMIC DNA]</scope>
    <source>
        <strain evidence="5 6">TH019</strain>
    </source>
</reference>
<dbReference type="Pfam" id="PF26079">
    <property type="entry name" value="Baseplate_J_C"/>
    <property type="match status" value="1"/>
</dbReference>
<accession>A0A255Y0J9</accession>
<dbReference type="InterPro" id="IPR058530">
    <property type="entry name" value="Baseplate_J-like_C"/>
</dbReference>
<feature type="domain" description="Baseplate J-like central" evidence="3">
    <location>
        <begin position="183"/>
        <end position="255"/>
    </location>
</feature>
<evidence type="ECO:0000313" key="5">
    <source>
        <dbReference type="EMBL" id="OYQ22742.1"/>
    </source>
</evidence>
<sequence length="344" mass="35665">MRQAEAEINARLPGADSRLRWNNLSVIAAVLAGGLHEVYGYLDGIAEAVLPDRATGDVLERHAAWRGLLRKPATPAAGSVRVTGQPGAVIPAGARLLRGDQAEYAVEASALIGADGTGSVAVEALTLGAAGNAAPGTEVRFTSGVAGVASVASVGPLGLGGGAELETDESLRARLRARVQLAPHGGAAHDYIAWALEVPGVTRAWVRVIPPCQVRVLFTMDDSYPDGIPLPQDVANVQAHIETRRPVTAMVIVKAPNPVPVDFIVQSLVPESNAAIPDVRAAIIAELKDMILRDGAPGSPLLVSHVREAISIAAGEWDHVPLSPAANVPIGPEQLPVFGGITWV</sequence>
<evidence type="ECO:0000313" key="6">
    <source>
        <dbReference type="Proteomes" id="UP000216361"/>
    </source>
</evidence>
<feature type="domain" description="Baseplate J-like C-terminal" evidence="4">
    <location>
        <begin position="267"/>
        <end position="343"/>
    </location>
</feature>
<comment type="caution">
    <text evidence="5">The sequence shown here is derived from an EMBL/GenBank/DDBJ whole genome shotgun (WGS) entry which is preliminary data.</text>
</comment>
<feature type="domain" description="Baseplate protein J-like barrel" evidence="2">
    <location>
        <begin position="79"/>
        <end position="154"/>
    </location>
</feature>
<dbReference type="AlphaFoldDB" id="A0A255Y0J9"/>
<comment type="similarity">
    <text evidence="1">Belongs to the Mu gp47/PBSX XkdT family.</text>
</comment>
<gene>
    <name evidence="5" type="ORF">CHR90_00085</name>
</gene>
<name>A0A255Y0J9_9PROT</name>
<keyword evidence="6" id="KW-1185">Reference proteome</keyword>
<evidence type="ECO:0000256" key="1">
    <source>
        <dbReference type="ARBA" id="ARBA00038087"/>
    </source>
</evidence>
<evidence type="ECO:0000259" key="2">
    <source>
        <dbReference type="Pfam" id="PF04865"/>
    </source>
</evidence>
<protein>
    <submittedName>
        <fullName evidence="5">Uncharacterized protein</fullName>
    </submittedName>
</protein>
<dbReference type="Pfam" id="PF26078">
    <property type="entry name" value="Baseplate_J_M"/>
    <property type="match status" value="1"/>
</dbReference>
<dbReference type="EMBL" id="NOXS01000005">
    <property type="protein sequence ID" value="OYQ22742.1"/>
    <property type="molecule type" value="Genomic_DNA"/>
</dbReference>
<evidence type="ECO:0000259" key="3">
    <source>
        <dbReference type="Pfam" id="PF26078"/>
    </source>
</evidence>